<organism evidence="1 2">
    <name type="scientific">Gemella bergeri ATCC 700627</name>
    <dbReference type="NCBI Taxonomy" id="1321820"/>
    <lineage>
        <taxon>Bacteria</taxon>
        <taxon>Bacillati</taxon>
        <taxon>Bacillota</taxon>
        <taxon>Bacilli</taxon>
        <taxon>Bacillales</taxon>
        <taxon>Gemellaceae</taxon>
        <taxon>Gemella</taxon>
    </lineage>
</organism>
<keyword evidence="2" id="KW-1185">Reference proteome</keyword>
<evidence type="ECO:0000313" key="1">
    <source>
        <dbReference type="EMBL" id="ERK60578.1"/>
    </source>
</evidence>
<dbReference type="AlphaFoldDB" id="U2S4F5"/>
<dbReference type="HOGENOM" id="CLU_1508522_0_0_9"/>
<dbReference type="PATRIC" id="fig|1321820.3.peg.99"/>
<comment type="caution">
    <text evidence="1">The sequence shown here is derived from an EMBL/GenBank/DDBJ whole genome shotgun (WGS) entry which is preliminary data.</text>
</comment>
<dbReference type="eggNOG" id="ENOG503050J">
    <property type="taxonomic scope" value="Bacteria"/>
</dbReference>
<accession>U2S4F5</accession>
<sequence length="178" mass="21201">MKLDEDKTIKLLNNAGIEIIFNKKQLITIEDRYVVFYSKEKTEEKHNIEKSLKIDFKELELNYQVPKLLIENIYKMLNMSATASKELESTLSLINNIMISDKLFATKVKKISFYNEKELDLILNRYNLKKISIDDLKKEIELNYPKQYISALPLDYKEREMIFVFYFIIQVELLTVLK</sequence>
<name>U2S4F5_9BACL</name>
<proteinExistence type="predicted"/>
<evidence type="ECO:0000313" key="2">
    <source>
        <dbReference type="Proteomes" id="UP000016637"/>
    </source>
</evidence>
<reference evidence="1 2" key="1">
    <citation type="submission" date="2013-08" db="EMBL/GenBank/DDBJ databases">
        <authorList>
            <person name="Weinstock G."/>
            <person name="Sodergren E."/>
            <person name="Wylie T."/>
            <person name="Fulton L."/>
            <person name="Fulton R."/>
            <person name="Fronick C."/>
            <person name="O'Laughlin M."/>
            <person name="Godfrey J."/>
            <person name="Miner T."/>
            <person name="Herter B."/>
            <person name="Appelbaum E."/>
            <person name="Cordes M."/>
            <person name="Lek S."/>
            <person name="Wollam A."/>
            <person name="Pepin K.H."/>
            <person name="Palsikar V.B."/>
            <person name="Mitreva M."/>
            <person name="Wilson R.K."/>
        </authorList>
    </citation>
    <scope>NUCLEOTIDE SEQUENCE [LARGE SCALE GENOMIC DNA]</scope>
    <source>
        <strain evidence="1 2">ATCC 700627</strain>
    </source>
</reference>
<dbReference type="Proteomes" id="UP000016637">
    <property type="component" value="Unassembled WGS sequence"/>
</dbReference>
<dbReference type="EMBL" id="AWVP01000005">
    <property type="protein sequence ID" value="ERK60578.1"/>
    <property type="molecule type" value="Genomic_DNA"/>
</dbReference>
<gene>
    <name evidence="1" type="ORF">HMPREF1983_00100</name>
</gene>
<protein>
    <submittedName>
        <fullName evidence="1">Uncharacterized protein</fullName>
    </submittedName>
</protein>